<evidence type="ECO:0000313" key="2">
    <source>
        <dbReference type="Proteomes" id="UP000035955"/>
    </source>
</evidence>
<feature type="non-terminal residue" evidence="1">
    <location>
        <position position="1"/>
    </location>
</feature>
<protein>
    <submittedName>
        <fullName evidence="1">Uncharacterized protein</fullName>
    </submittedName>
</protein>
<accession>A0A0J6SGR4</accession>
<dbReference type="EMBL" id="LABY01000173">
    <property type="protein sequence ID" value="KMO32503.1"/>
    <property type="molecule type" value="Genomic_DNA"/>
</dbReference>
<name>A0A0J6SGR4_9HYPH</name>
<comment type="caution">
    <text evidence="1">The sequence shown here is derived from an EMBL/GenBank/DDBJ whole genome shotgun (WGS) entry which is preliminary data.</text>
</comment>
<dbReference type="AlphaFoldDB" id="A0A0J6SGR4"/>
<dbReference type="Proteomes" id="UP000035955">
    <property type="component" value="Unassembled WGS sequence"/>
</dbReference>
<dbReference type="RefSeq" id="WP_048446634.1">
    <property type="nucleotide sequence ID" value="NZ_LABY01000173.1"/>
</dbReference>
<gene>
    <name evidence="1" type="ORF">VQ02_23435</name>
</gene>
<organism evidence="1 2">
    <name type="scientific">Methylobacterium variabile</name>
    <dbReference type="NCBI Taxonomy" id="298794"/>
    <lineage>
        <taxon>Bacteria</taxon>
        <taxon>Pseudomonadati</taxon>
        <taxon>Pseudomonadota</taxon>
        <taxon>Alphaproteobacteria</taxon>
        <taxon>Hyphomicrobiales</taxon>
        <taxon>Methylobacteriaceae</taxon>
        <taxon>Methylobacterium</taxon>
    </lineage>
</organism>
<reference evidence="1 2" key="1">
    <citation type="submission" date="2015-03" db="EMBL/GenBank/DDBJ databases">
        <title>Genome sequencing of Methylobacterium variabile DSM 16961.</title>
        <authorList>
            <person name="Chaudhry V."/>
            <person name="Patil P.B."/>
        </authorList>
    </citation>
    <scope>NUCLEOTIDE SEQUENCE [LARGE SCALE GENOMIC DNA]</scope>
    <source>
        <strain evidence="1 2">DSM 16961</strain>
    </source>
</reference>
<dbReference type="PATRIC" id="fig|298794.3.peg.2201"/>
<evidence type="ECO:0000313" key="1">
    <source>
        <dbReference type="EMBL" id="KMO32503.1"/>
    </source>
</evidence>
<keyword evidence="2" id="KW-1185">Reference proteome</keyword>
<sequence>RCSDCSHVANLYDRRDLKGDPSSDWSGPPAIPTIENIHARVLEAASQTGALDMSTWHRCGTTHCRAGWVVHLAGEPGYALERFHGTALAAQLIYRESNPAMPVAPTRFYETNDQALADMRAMADRERTEATT</sequence>
<proteinExistence type="predicted"/>